<evidence type="ECO:0000313" key="1">
    <source>
        <dbReference type="EMBL" id="MFC3859892.1"/>
    </source>
</evidence>
<dbReference type="Proteomes" id="UP001595748">
    <property type="component" value="Unassembled WGS sequence"/>
</dbReference>
<dbReference type="EMBL" id="JBHRZF010000034">
    <property type="protein sequence ID" value="MFC3859892.1"/>
    <property type="molecule type" value="Genomic_DNA"/>
</dbReference>
<reference evidence="2" key="1">
    <citation type="journal article" date="2019" name="Int. J. Syst. Evol. Microbiol.">
        <title>The Global Catalogue of Microorganisms (GCM) 10K type strain sequencing project: providing services to taxonomists for standard genome sequencing and annotation.</title>
        <authorList>
            <consortium name="The Broad Institute Genomics Platform"/>
            <consortium name="The Broad Institute Genome Sequencing Center for Infectious Disease"/>
            <person name="Wu L."/>
            <person name="Ma J."/>
        </authorList>
    </citation>
    <scope>NUCLEOTIDE SEQUENCE [LARGE SCALE GENOMIC DNA]</scope>
    <source>
        <strain evidence="2">CCTCC AB 2013263</strain>
    </source>
</reference>
<dbReference type="SUPFAM" id="SSF56112">
    <property type="entry name" value="Protein kinase-like (PK-like)"/>
    <property type="match status" value="1"/>
</dbReference>
<proteinExistence type="predicted"/>
<name>A0ABV8A6V4_9DEIO</name>
<comment type="caution">
    <text evidence="1">The sequence shown here is derived from an EMBL/GenBank/DDBJ whole genome shotgun (WGS) entry which is preliminary data.</text>
</comment>
<evidence type="ECO:0008006" key="3">
    <source>
        <dbReference type="Google" id="ProtNLM"/>
    </source>
</evidence>
<dbReference type="InterPro" id="IPR011009">
    <property type="entry name" value="Kinase-like_dom_sf"/>
</dbReference>
<accession>A0ABV8A6V4</accession>
<protein>
    <recommendedName>
        <fullName evidence="3">Aminoglycoside phosphotransferase domain-containing protein</fullName>
    </recommendedName>
</protein>
<dbReference type="RefSeq" id="WP_380076053.1">
    <property type="nucleotide sequence ID" value="NZ_JBHRZF010000034.1"/>
</dbReference>
<sequence length="281" mass="32159">MSVTELNAGDSSHASHVWRVDFGGRSEIYRRSWWATPEVSAFMLGLNRLFGVDPRDLQATADTYRFWSELKVWRVPEPLGFTEFQGSQALRLEFIEGTSREFDDLDVTELGRRVAQLHAHPFQVFGDVLGRHQTPLSSFSARALQVVQEVAPKYQHANWLPHWDEVERIFTMSPAPSFAVPMLLDWNGTQFVWREGQPFALVDVETSALAPVELDLYFWEVLLNRKQIRQFISGYTQIRPLPDLKPHRAACRLILLALESEGSPPLTKWLSPHFDDLGGLT</sequence>
<organism evidence="1 2">
    <name type="scientific">Deinococcus antarcticus</name>
    <dbReference type="NCBI Taxonomy" id="1298767"/>
    <lineage>
        <taxon>Bacteria</taxon>
        <taxon>Thermotogati</taxon>
        <taxon>Deinococcota</taxon>
        <taxon>Deinococci</taxon>
        <taxon>Deinococcales</taxon>
        <taxon>Deinococcaceae</taxon>
        <taxon>Deinococcus</taxon>
    </lineage>
</organism>
<keyword evidence="2" id="KW-1185">Reference proteome</keyword>
<evidence type="ECO:0000313" key="2">
    <source>
        <dbReference type="Proteomes" id="UP001595748"/>
    </source>
</evidence>
<gene>
    <name evidence="1" type="ORF">ACFOPQ_03820</name>
</gene>